<reference evidence="3" key="1">
    <citation type="submission" date="2019-12" db="EMBL/GenBank/DDBJ databases">
        <authorList>
            <person name="Awala S.I."/>
            <person name="Rhee S.K."/>
        </authorList>
    </citation>
    <scope>NUCLEOTIDE SEQUENCE [LARGE SCALE GENOMIC DNA]</scope>
    <source>
        <strain evidence="3">IM1</strain>
    </source>
</reference>
<name>A0A858Q8V5_9GAMM</name>
<evidence type="ECO:0000313" key="2">
    <source>
        <dbReference type="EMBL" id="QJD30184.1"/>
    </source>
</evidence>
<sequence length="62" mass="7261">MNDAEQRIGGAKHHKWMHTLPVWVLVKHIEAKEQQILELLQKNGQLEARIKELEEGTSYNGW</sequence>
<proteinExistence type="predicted"/>
<keyword evidence="3" id="KW-1185">Reference proteome</keyword>
<organism evidence="2 3">
    <name type="scientific">Methylococcus geothermalis</name>
    <dbReference type="NCBI Taxonomy" id="2681310"/>
    <lineage>
        <taxon>Bacteria</taxon>
        <taxon>Pseudomonadati</taxon>
        <taxon>Pseudomonadota</taxon>
        <taxon>Gammaproteobacteria</taxon>
        <taxon>Methylococcales</taxon>
        <taxon>Methylococcaceae</taxon>
        <taxon>Methylococcus</taxon>
    </lineage>
</organism>
<dbReference type="EMBL" id="CP046565">
    <property type="protein sequence ID" value="QJD30184.1"/>
    <property type="molecule type" value="Genomic_DNA"/>
</dbReference>
<keyword evidence="1" id="KW-0175">Coiled coil</keyword>
<evidence type="ECO:0000313" key="3">
    <source>
        <dbReference type="Proteomes" id="UP000503004"/>
    </source>
</evidence>
<dbReference type="RefSeq" id="WP_169603462.1">
    <property type="nucleotide sequence ID" value="NZ_CP046565.1"/>
</dbReference>
<protein>
    <submittedName>
        <fullName evidence="2">Uncharacterized protein</fullName>
    </submittedName>
</protein>
<accession>A0A858Q8V5</accession>
<dbReference type="KEGG" id="metu:GNH96_09515"/>
<gene>
    <name evidence="2" type="ORF">GNH96_09515</name>
</gene>
<evidence type="ECO:0000256" key="1">
    <source>
        <dbReference type="SAM" id="Coils"/>
    </source>
</evidence>
<dbReference type="AlphaFoldDB" id="A0A858Q8V5"/>
<dbReference type="Proteomes" id="UP000503004">
    <property type="component" value="Chromosome"/>
</dbReference>
<feature type="coiled-coil region" evidence="1">
    <location>
        <begin position="29"/>
        <end position="56"/>
    </location>
</feature>